<dbReference type="EMBL" id="VSRR010015809">
    <property type="protein sequence ID" value="MPC58587.1"/>
    <property type="molecule type" value="Genomic_DNA"/>
</dbReference>
<accession>A0A5B7GMW7</accession>
<protein>
    <submittedName>
        <fullName evidence="1">Uncharacterized protein</fullName>
    </submittedName>
</protein>
<dbReference type="Proteomes" id="UP000324222">
    <property type="component" value="Unassembled WGS sequence"/>
</dbReference>
<gene>
    <name evidence="1" type="ORF">E2C01_052595</name>
</gene>
<comment type="caution">
    <text evidence="1">The sequence shown here is derived from an EMBL/GenBank/DDBJ whole genome shotgun (WGS) entry which is preliminary data.</text>
</comment>
<reference evidence="1 2" key="1">
    <citation type="submission" date="2019-05" db="EMBL/GenBank/DDBJ databases">
        <title>Another draft genome of Portunus trituberculatus and its Hox gene families provides insights of decapod evolution.</title>
        <authorList>
            <person name="Jeong J.-H."/>
            <person name="Song I."/>
            <person name="Kim S."/>
            <person name="Choi T."/>
            <person name="Kim D."/>
            <person name="Ryu S."/>
            <person name="Kim W."/>
        </authorList>
    </citation>
    <scope>NUCLEOTIDE SEQUENCE [LARGE SCALE GENOMIC DNA]</scope>
    <source>
        <tissue evidence="1">Muscle</tissue>
    </source>
</reference>
<name>A0A5B7GMW7_PORTR</name>
<evidence type="ECO:0000313" key="1">
    <source>
        <dbReference type="EMBL" id="MPC58587.1"/>
    </source>
</evidence>
<organism evidence="1 2">
    <name type="scientific">Portunus trituberculatus</name>
    <name type="common">Swimming crab</name>
    <name type="synonym">Neptunus trituberculatus</name>
    <dbReference type="NCBI Taxonomy" id="210409"/>
    <lineage>
        <taxon>Eukaryota</taxon>
        <taxon>Metazoa</taxon>
        <taxon>Ecdysozoa</taxon>
        <taxon>Arthropoda</taxon>
        <taxon>Crustacea</taxon>
        <taxon>Multicrustacea</taxon>
        <taxon>Malacostraca</taxon>
        <taxon>Eumalacostraca</taxon>
        <taxon>Eucarida</taxon>
        <taxon>Decapoda</taxon>
        <taxon>Pleocyemata</taxon>
        <taxon>Brachyura</taxon>
        <taxon>Eubrachyura</taxon>
        <taxon>Portunoidea</taxon>
        <taxon>Portunidae</taxon>
        <taxon>Portuninae</taxon>
        <taxon>Portunus</taxon>
    </lineage>
</organism>
<proteinExistence type="predicted"/>
<evidence type="ECO:0000313" key="2">
    <source>
        <dbReference type="Proteomes" id="UP000324222"/>
    </source>
</evidence>
<keyword evidence="2" id="KW-1185">Reference proteome</keyword>
<dbReference type="AlphaFoldDB" id="A0A5B7GMW7"/>
<sequence>MTHTALAPESPVGLTSCFPLPSETPHISNILHTLTRPSTLSMTHRTWPRFAFFSDRLLSPCRFHRSIAIFTSRAIPVTCSLEI</sequence>